<gene>
    <name evidence="2" type="ORF">CARN1_0114</name>
</gene>
<dbReference type="Pfam" id="PF01527">
    <property type="entry name" value="HTH_Tnp_1"/>
    <property type="match status" value="1"/>
</dbReference>
<feature type="region of interest" description="Disordered" evidence="1">
    <location>
        <begin position="47"/>
        <end position="75"/>
    </location>
</feature>
<sequence>MGKERRTFSAEFKRDAVARIAASGQGLSQTARSLGIHPSLLQSWRRKLEAANESSGSPPKESLEEENRRLRRENASLREDREVLKKAATFFAKESR</sequence>
<dbReference type="Gene3D" id="1.10.10.60">
    <property type="entry name" value="Homeodomain-like"/>
    <property type="match status" value="1"/>
</dbReference>
<dbReference type="PANTHER" id="PTHR33215:SF13">
    <property type="entry name" value="PROTEIN DISTAL ANTENNA"/>
    <property type="match status" value="1"/>
</dbReference>
<protein>
    <submittedName>
        <fullName evidence="2">Transposase of ISCARN46, ORFA, IS3 family IS3 group</fullName>
    </submittedName>
</protein>
<accession>E6PEQ3</accession>
<dbReference type="SUPFAM" id="SSF46689">
    <property type="entry name" value="Homeodomain-like"/>
    <property type="match status" value="1"/>
</dbReference>
<feature type="compositionally biased region" description="Basic and acidic residues" evidence="1">
    <location>
        <begin position="61"/>
        <end position="75"/>
    </location>
</feature>
<dbReference type="InterPro" id="IPR051839">
    <property type="entry name" value="RD_transcriptional_regulator"/>
</dbReference>
<name>E6PEQ3_9ZZZZ</name>
<dbReference type="InterPro" id="IPR009057">
    <property type="entry name" value="Homeodomain-like_sf"/>
</dbReference>
<comment type="caution">
    <text evidence="2">The sequence shown here is derived from an EMBL/GenBank/DDBJ whole genome shotgun (WGS) entry which is preliminary data.</text>
</comment>
<dbReference type="GO" id="GO:0003677">
    <property type="term" value="F:DNA binding"/>
    <property type="evidence" value="ECO:0007669"/>
    <property type="project" value="InterPro"/>
</dbReference>
<dbReference type="GO" id="GO:0006313">
    <property type="term" value="P:DNA transposition"/>
    <property type="evidence" value="ECO:0007669"/>
    <property type="project" value="InterPro"/>
</dbReference>
<dbReference type="GO" id="GO:0004803">
    <property type="term" value="F:transposase activity"/>
    <property type="evidence" value="ECO:0007669"/>
    <property type="project" value="InterPro"/>
</dbReference>
<reference evidence="2" key="1">
    <citation type="submission" date="2009-10" db="EMBL/GenBank/DDBJ databases">
        <title>Diversity of trophic interactions inside an arsenic-rich microbial ecosystem.</title>
        <authorList>
            <person name="Bertin P.N."/>
            <person name="Heinrich-Salmeron A."/>
            <person name="Pelletier E."/>
            <person name="Goulhen-Chollet F."/>
            <person name="Arsene-Ploetze F."/>
            <person name="Gallien S."/>
            <person name="Calteau A."/>
            <person name="Vallenet D."/>
            <person name="Casiot C."/>
            <person name="Chane-Woon-Ming B."/>
            <person name="Giloteaux L."/>
            <person name="Barakat M."/>
            <person name="Bonnefoy V."/>
            <person name="Bruneel O."/>
            <person name="Chandler M."/>
            <person name="Cleiss J."/>
            <person name="Duran R."/>
            <person name="Elbaz-Poulichet F."/>
            <person name="Fonknechten N."/>
            <person name="Lauga B."/>
            <person name="Mornico D."/>
            <person name="Ortet P."/>
            <person name="Schaeffer C."/>
            <person name="Siguier P."/>
            <person name="Alexander Thil Smith A."/>
            <person name="Van Dorsselaer A."/>
            <person name="Weissenbach J."/>
            <person name="Medigue C."/>
            <person name="Le Paslier D."/>
        </authorList>
    </citation>
    <scope>NUCLEOTIDE SEQUENCE</scope>
</reference>
<organism evidence="2">
    <name type="scientific">mine drainage metagenome</name>
    <dbReference type="NCBI Taxonomy" id="410659"/>
    <lineage>
        <taxon>unclassified sequences</taxon>
        <taxon>metagenomes</taxon>
        <taxon>ecological metagenomes</taxon>
    </lineage>
</organism>
<dbReference type="EMBL" id="CABL01000005">
    <property type="protein sequence ID" value="CBH74939.1"/>
    <property type="molecule type" value="Genomic_DNA"/>
</dbReference>
<evidence type="ECO:0000256" key="1">
    <source>
        <dbReference type="SAM" id="MobiDB-lite"/>
    </source>
</evidence>
<evidence type="ECO:0000313" key="2">
    <source>
        <dbReference type="EMBL" id="CBH74939.1"/>
    </source>
</evidence>
<proteinExistence type="predicted"/>
<dbReference type="InterPro" id="IPR002514">
    <property type="entry name" value="Transposase_8"/>
</dbReference>
<dbReference type="AlphaFoldDB" id="E6PEQ3"/>
<dbReference type="PANTHER" id="PTHR33215">
    <property type="entry name" value="PROTEIN DISTAL ANTENNA"/>
    <property type="match status" value="1"/>
</dbReference>